<dbReference type="EMBL" id="QXFL01000001">
    <property type="protein sequence ID" value="RIV89066.1"/>
    <property type="molecule type" value="Genomic_DNA"/>
</dbReference>
<feature type="chain" id="PRO_5019047645" evidence="2">
    <location>
        <begin position="23"/>
        <end position="337"/>
    </location>
</feature>
<dbReference type="RefSeq" id="WP_119584344.1">
    <property type="nucleotide sequence ID" value="NZ_CAWODQ010000001.1"/>
</dbReference>
<feature type="signal peptide" evidence="2">
    <location>
        <begin position="1"/>
        <end position="22"/>
    </location>
</feature>
<keyword evidence="1 2" id="KW-0732">Signal</keyword>
<dbReference type="InterPro" id="IPR011048">
    <property type="entry name" value="Haem_d1_sf"/>
</dbReference>
<dbReference type="NCBIfam" id="TIGR02276">
    <property type="entry name" value="beta_rpt_yvtn"/>
    <property type="match status" value="1"/>
</dbReference>
<reference evidence="4 5" key="1">
    <citation type="submission" date="2018-08" db="EMBL/GenBank/DDBJ databases">
        <title>Erythrobacter zhengii sp.nov., a bacterium isolated from deep-sea sediment.</title>
        <authorList>
            <person name="Fang C."/>
            <person name="Wu Y.-H."/>
            <person name="Sun C."/>
            <person name="Wang H."/>
            <person name="Cheng H."/>
            <person name="Meng F.-X."/>
            <person name="Wang C.-S."/>
            <person name="Xu X.-W."/>
        </authorList>
    </citation>
    <scope>NUCLEOTIDE SEQUENCE [LARGE SCALE GENOMIC DNA]</scope>
    <source>
        <strain evidence="4 5">V18</strain>
    </source>
</reference>
<gene>
    <name evidence="4" type="ORF">D2V07_02085</name>
</gene>
<dbReference type="PROSITE" id="PS51257">
    <property type="entry name" value="PROKAR_LIPOPROTEIN"/>
    <property type="match status" value="1"/>
</dbReference>
<evidence type="ECO:0000313" key="5">
    <source>
        <dbReference type="Proteomes" id="UP000286576"/>
    </source>
</evidence>
<dbReference type="InterPro" id="IPR048433">
    <property type="entry name" value="YNCE-like_beta-prop"/>
</dbReference>
<protein>
    <submittedName>
        <fullName evidence="4">YncE family protein</fullName>
    </submittedName>
</protein>
<dbReference type="PANTHER" id="PTHR47197:SF3">
    <property type="entry name" value="DIHYDRO-HEME D1 DEHYDROGENASE"/>
    <property type="match status" value="1"/>
</dbReference>
<evidence type="ECO:0000313" key="4">
    <source>
        <dbReference type="EMBL" id="RIV89066.1"/>
    </source>
</evidence>
<dbReference type="OrthoDB" id="145213at2"/>
<organism evidence="4 5">
    <name type="scientific">Aurantiacibacter zhengii</name>
    <dbReference type="NCBI Taxonomy" id="2307003"/>
    <lineage>
        <taxon>Bacteria</taxon>
        <taxon>Pseudomonadati</taxon>
        <taxon>Pseudomonadota</taxon>
        <taxon>Alphaproteobacteria</taxon>
        <taxon>Sphingomonadales</taxon>
        <taxon>Erythrobacteraceae</taxon>
        <taxon>Aurantiacibacter</taxon>
    </lineage>
</organism>
<dbReference type="InterPro" id="IPR011964">
    <property type="entry name" value="YVTN_b-propeller_repeat"/>
</dbReference>
<accession>A0A418NWT3</accession>
<evidence type="ECO:0000256" key="1">
    <source>
        <dbReference type="ARBA" id="ARBA00022729"/>
    </source>
</evidence>
<evidence type="ECO:0000259" key="3">
    <source>
        <dbReference type="Pfam" id="PF21783"/>
    </source>
</evidence>
<dbReference type="InterPro" id="IPR051200">
    <property type="entry name" value="Host-pathogen_enzymatic-act"/>
</dbReference>
<dbReference type="SUPFAM" id="SSF51004">
    <property type="entry name" value="C-terminal (heme d1) domain of cytochrome cd1-nitrite reductase"/>
    <property type="match status" value="1"/>
</dbReference>
<dbReference type="Gene3D" id="2.130.10.10">
    <property type="entry name" value="YVTN repeat-like/Quinoprotein amine dehydrogenase"/>
    <property type="match status" value="2"/>
</dbReference>
<sequence length="337" mass="35227">MRTATVAAALLLSSGCSATSDAEIPGPVMFEYSSQGTLFVANKRGASVSRIDLANGEELQRVDTCENPHELSISPDGERLVVACYSGHSAEVYSTADLAPVEVLDLGEGARAHVALWLANDRVLAGAEGRGSIVQLLDVGGRLMGTFEHDSGEYGPHLLVVDVAANRAWGTLIPSGEVVLWDITPGAIRELARARIGNAIEAIALAPDASSLWVSSNEDNMAYRLDPTTLEVKAEVPTGEVPIRLAMHPSGDFVVSSNFGSGDLTVIDTATNEVVRTIPVSGSSDAVQVTLVFSEDGGRLYAAETATDTIAEIDFASGEVLRRLPTGPGGDGLAVLD</sequence>
<proteinExistence type="predicted"/>
<dbReference type="Pfam" id="PF21783">
    <property type="entry name" value="YNCE"/>
    <property type="match status" value="1"/>
</dbReference>
<comment type="caution">
    <text evidence="4">The sequence shown here is derived from an EMBL/GenBank/DDBJ whole genome shotgun (WGS) entry which is preliminary data.</text>
</comment>
<dbReference type="AlphaFoldDB" id="A0A418NWT3"/>
<evidence type="ECO:0000256" key="2">
    <source>
        <dbReference type="SAM" id="SignalP"/>
    </source>
</evidence>
<dbReference type="Proteomes" id="UP000286576">
    <property type="component" value="Unassembled WGS sequence"/>
</dbReference>
<dbReference type="PANTHER" id="PTHR47197">
    <property type="entry name" value="PROTEIN NIRF"/>
    <property type="match status" value="1"/>
</dbReference>
<dbReference type="InterPro" id="IPR015943">
    <property type="entry name" value="WD40/YVTN_repeat-like_dom_sf"/>
</dbReference>
<name>A0A418NWT3_9SPHN</name>
<keyword evidence="5" id="KW-1185">Reference proteome</keyword>
<feature type="domain" description="YNCE-like beta-propeller" evidence="3">
    <location>
        <begin position="7"/>
        <end position="337"/>
    </location>
</feature>